<evidence type="ECO:0008006" key="4">
    <source>
        <dbReference type="Google" id="ProtNLM"/>
    </source>
</evidence>
<name>A0ABV7V440_9SPHN</name>
<protein>
    <recommendedName>
        <fullName evidence="4">TolC family protein</fullName>
    </recommendedName>
</protein>
<organism evidence="2 3">
    <name type="scientific">Novosphingobium pokkalii</name>
    <dbReference type="NCBI Taxonomy" id="1770194"/>
    <lineage>
        <taxon>Bacteria</taxon>
        <taxon>Pseudomonadati</taxon>
        <taxon>Pseudomonadota</taxon>
        <taxon>Alphaproteobacteria</taxon>
        <taxon>Sphingomonadales</taxon>
        <taxon>Sphingomonadaceae</taxon>
        <taxon>Novosphingobium</taxon>
    </lineage>
</organism>
<dbReference type="EMBL" id="JBHRYE010000013">
    <property type="protein sequence ID" value="MFC3671667.1"/>
    <property type="molecule type" value="Genomic_DNA"/>
</dbReference>
<dbReference type="RefSeq" id="WP_191324370.1">
    <property type="nucleotide sequence ID" value="NZ_JBHRYE010000013.1"/>
</dbReference>
<dbReference type="SUPFAM" id="SSF56954">
    <property type="entry name" value="Outer membrane efflux proteins (OEP)"/>
    <property type="match status" value="1"/>
</dbReference>
<evidence type="ECO:0000313" key="2">
    <source>
        <dbReference type="EMBL" id="MFC3671667.1"/>
    </source>
</evidence>
<evidence type="ECO:0000313" key="3">
    <source>
        <dbReference type="Proteomes" id="UP001595683"/>
    </source>
</evidence>
<keyword evidence="1" id="KW-0732">Signal</keyword>
<reference evidence="3" key="1">
    <citation type="journal article" date="2019" name="Int. J. Syst. Evol. Microbiol.">
        <title>The Global Catalogue of Microorganisms (GCM) 10K type strain sequencing project: providing services to taxonomists for standard genome sequencing and annotation.</title>
        <authorList>
            <consortium name="The Broad Institute Genomics Platform"/>
            <consortium name="The Broad Institute Genome Sequencing Center for Infectious Disease"/>
            <person name="Wu L."/>
            <person name="Ma J."/>
        </authorList>
    </citation>
    <scope>NUCLEOTIDE SEQUENCE [LARGE SCALE GENOMIC DNA]</scope>
    <source>
        <strain evidence="3">KCTC 42224</strain>
    </source>
</reference>
<evidence type="ECO:0000256" key="1">
    <source>
        <dbReference type="SAM" id="SignalP"/>
    </source>
</evidence>
<feature type="signal peptide" evidence="1">
    <location>
        <begin position="1"/>
        <end position="23"/>
    </location>
</feature>
<feature type="chain" id="PRO_5047184913" description="TolC family protein" evidence="1">
    <location>
        <begin position="24"/>
        <end position="374"/>
    </location>
</feature>
<proteinExistence type="predicted"/>
<dbReference type="Gene3D" id="1.20.1600.10">
    <property type="entry name" value="Outer membrane efflux proteins (OEP)"/>
    <property type="match status" value="1"/>
</dbReference>
<keyword evidence="3" id="KW-1185">Reference proteome</keyword>
<gene>
    <name evidence="2" type="ORF">ACFOOT_09515</name>
</gene>
<accession>A0ABV7V440</accession>
<comment type="caution">
    <text evidence="2">The sequence shown here is derived from an EMBL/GenBank/DDBJ whole genome shotgun (WGS) entry which is preliminary data.</text>
</comment>
<sequence>MNPTSLAGKVTVLALVLSCAACAAPTARVAEPDLAPIEGARADAAPWWEEAGDPVLAQVIAQGLAHDPALACQAWTLHADAERATARRRQLGGRMAGLFGKVPVLQGAPATAYAYAALVNRRAAAIGEAYLAVRLAQARLVARNAAVAPWKDNTDIARFRREAGLVSAIDSALGGVMVDLDADAVTQAQADVALAFTRLAEQTGLDADALVTLLGEGGPVPALTDIVAPEPRRAGLMVVRQEQGQAVLAGKATLDQARAALASATAASNIDIDSATKALAAAHELVEASARTLTQADRTVRDARAGYRAGAEPFATLYVAEASALAASEADATARTGLARAQIRLWTAQGLGWTLADLAPAAPAQAPSRCPAQP</sequence>
<dbReference type="Proteomes" id="UP001595683">
    <property type="component" value="Unassembled WGS sequence"/>
</dbReference>